<dbReference type="SUPFAM" id="SSF53335">
    <property type="entry name" value="S-adenosyl-L-methionine-dependent methyltransferases"/>
    <property type="match status" value="1"/>
</dbReference>
<dbReference type="Gene3D" id="3.40.50.150">
    <property type="entry name" value="Vaccinia Virus protein VP39"/>
    <property type="match status" value="1"/>
</dbReference>
<evidence type="ECO:0000313" key="8">
    <source>
        <dbReference type="Proteomes" id="UP001432099"/>
    </source>
</evidence>
<dbReference type="PANTHER" id="PTHR31760">
    <property type="entry name" value="S-ADENOSYL-L-METHIONINE-DEPENDENT METHYLTRANSFERASES SUPERFAMILY PROTEIN"/>
    <property type="match status" value="1"/>
</dbReference>
<evidence type="ECO:0000313" key="7">
    <source>
        <dbReference type="EMBL" id="BEH92068.1"/>
    </source>
</evidence>
<dbReference type="RefSeq" id="WP_161831434.1">
    <property type="nucleotide sequence ID" value="NZ_AP028127.1"/>
</dbReference>
<sequence>MTPEQFYSRLKEFGIDLSEEQKWQLHRYYELLVEWNEKMNLTGITEVNEVYLKHFYDSLIGFLMFEEIGNCRTLCDVGSGAGFPALPVKIVFPHLKMDLVDSLGKRVNFLNHVINETKLKDIQAYHSRAEEYAGRHRESFDIVTARAVARLNILSELCVPLVKEEGYFIALKGQTGEDELIESKRALETLGVQIIDVKQIELPEEAGSRTNIYTKKHKKTPNKYPRAYGQIKNKPLK</sequence>
<comment type="subcellular location">
    <subcellularLocation>
        <location evidence="6">Cytoplasm</location>
    </subcellularLocation>
</comment>
<reference evidence="7" key="1">
    <citation type="journal article" date="2024" name="Int. J. Syst. Evol. Microbiol.">
        <title>Turicibacter faecis sp. nov., isolated from faeces of heart failure mouse model.</title>
        <authorList>
            <person name="Imamura Y."/>
            <person name="Motooka D."/>
            <person name="Nakajima Y."/>
            <person name="Ito S."/>
            <person name="Kitakaze M."/>
            <person name="Iida T."/>
            <person name="Nakamura S."/>
        </authorList>
    </citation>
    <scope>NUCLEOTIDE SEQUENCE</scope>
    <source>
        <strain evidence="7">TC023</strain>
    </source>
</reference>
<comment type="similarity">
    <text evidence="6">Belongs to the methyltransferase superfamily. RNA methyltransferase RsmG family.</text>
</comment>
<evidence type="ECO:0000256" key="3">
    <source>
        <dbReference type="ARBA" id="ARBA00022603"/>
    </source>
</evidence>
<dbReference type="Proteomes" id="UP001432099">
    <property type="component" value="Chromosome"/>
</dbReference>
<evidence type="ECO:0000256" key="5">
    <source>
        <dbReference type="ARBA" id="ARBA00022691"/>
    </source>
</evidence>
<feature type="binding site" evidence="6">
    <location>
        <position position="83"/>
    </location>
    <ligand>
        <name>S-adenosyl-L-methionine</name>
        <dbReference type="ChEBI" id="CHEBI:59789"/>
    </ligand>
</feature>
<dbReference type="PIRSF" id="PIRSF003078">
    <property type="entry name" value="GidB"/>
    <property type="match status" value="1"/>
</dbReference>
<keyword evidence="4 6" id="KW-0808">Transferase</keyword>
<dbReference type="HAMAP" id="MF_00074">
    <property type="entry name" value="16SrRNA_methyltr_G"/>
    <property type="match status" value="1"/>
</dbReference>
<evidence type="ECO:0000256" key="4">
    <source>
        <dbReference type="ARBA" id="ARBA00022679"/>
    </source>
</evidence>
<dbReference type="PANTHER" id="PTHR31760:SF0">
    <property type="entry name" value="S-ADENOSYL-L-METHIONINE-DEPENDENT METHYLTRANSFERASES SUPERFAMILY PROTEIN"/>
    <property type="match status" value="1"/>
</dbReference>
<organism evidence="7 8">
    <name type="scientific">Turicibacter faecis</name>
    <dbReference type="NCBI Taxonomy" id="2963365"/>
    <lineage>
        <taxon>Bacteria</taxon>
        <taxon>Bacillati</taxon>
        <taxon>Bacillota</taxon>
        <taxon>Erysipelotrichia</taxon>
        <taxon>Erysipelotrichales</taxon>
        <taxon>Turicibacteraceae</taxon>
        <taxon>Turicibacter</taxon>
    </lineage>
</organism>
<dbReference type="InterPro" id="IPR003682">
    <property type="entry name" value="rRNA_ssu_MeTfrase_G"/>
</dbReference>
<dbReference type="InterPro" id="IPR029063">
    <property type="entry name" value="SAM-dependent_MTases_sf"/>
</dbReference>
<comment type="caution">
    <text evidence="6">Lacks conserved residue(s) required for the propagation of feature annotation.</text>
</comment>
<comment type="function">
    <text evidence="6">Specifically methylates the N7 position of a guanine in 16S rRNA.</text>
</comment>
<dbReference type="Pfam" id="PF02527">
    <property type="entry name" value="GidB"/>
    <property type="match status" value="1"/>
</dbReference>
<protein>
    <recommendedName>
        <fullName evidence="6">Ribosomal RNA small subunit methyltransferase G</fullName>
        <ecNumber evidence="6">2.1.1.-</ecNumber>
    </recommendedName>
    <alternativeName>
        <fullName evidence="6">16S rRNA 7-methylguanosine methyltransferase</fullName>
        <shortName evidence="6">16S rRNA m7G methyltransferase</shortName>
    </alternativeName>
</protein>
<keyword evidence="1 6" id="KW-0963">Cytoplasm</keyword>
<name>A0ABM8IPU5_9FIRM</name>
<keyword evidence="3 6" id="KW-0489">Methyltransferase</keyword>
<evidence type="ECO:0000256" key="2">
    <source>
        <dbReference type="ARBA" id="ARBA00022552"/>
    </source>
</evidence>
<accession>A0ABM8IPU5</accession>
<dbReference type="EMBL" id="AP028127">
    <property type="protein sequence ID" value="BEH92068.1"/>
    <property type="molecule type" value="Genomic_DNA"/>
</dbReference>
<feature type="binding site" evidence="6">
    <location>
        <position position="78"/>
    </location>
    <ligand>
        <name>S-adenosyl-L-methionine</name>
        <dbReference type="ChEBI" id="CHEBI:59789"/>
    </ligand>
</feature>
<keyword evidence="5 6" id="KW-0949">S-adenosyl-L-methionine</keyword>
<keyword evidence="8" id="KW-1185">Reference proteome</keyword>
<feature type="binding site" evidence="6">
    <location>
        <position position="146"/>
    </location>
    <ligand>
        <name>S-adenosyl-L-methionine</name>
        <dbReference type="ChEBI" id="CHEBI:59789"/>
    </ligand>
</feature>
<dbReference type="NCBIfam" id="TIGR00138">
    <property type="entry name" value="rsmG_gidB"/>
    <property type="match status" value="1"/>
</dbReference>
<feature type="binding site" evidence="6">
    <location>
        <begin position="129"/>
        <end position="130"/>
    </location>
    <ligand>
        <name>S-adenosyl-L-methionine</name>
        <dbReference type="ChEBI" id="CHEBI:59789"/>
    </ligand>
</feature>
<evidence type="ECO:0000256" key="6">
    <source>
        <dbReference type="HAMAP-Rule" id="MF_00074"/>
    </source>
</evidence>
<proteinExistence type="inferred from homology"/>
<dbReference type="EC" id="2.1.1.-" evidence="6"/>
<gene>
    <name evidence="6 7" type="primary">rsmG</name>
    <name evidence="7" type="ORF">T23_21700</name>
</gene>
<evidence type="ECO:0000256" key="1">
    <source>
        <dbReference type="ARBA" id="ARBA00022490"/>
    </source>
</evidence>
<keyword evidence="2 6" id="KW-0698">rRNA processing</keyword>